<dbReference type="InterPro" id="IPR000182">
    <property type="entry name" value="GNAT_dom"/>
</dbReference>
<name>A0ABS5QC77_9PROT</name>
<keyword evidence="5" id="KW-1185">Reference proteome</keyword>
<dbReference type="PROSITE" id="PS51186">
    <property type="entry name" value="GNAT"/>
    <property type="match status" value="1"/>
</dbReference>
<evidence type="ECO:0000259" key="3">
    <source>
        <dbReference type="PROSITE" id="PS51186"/>
    </source>
</evidence>
<dbReference type="Pfam" id="PF00583">
    <property type="entry name" value="Acetyltransf_1"/>
    <property type="match status" value="1"/>
</dbReference>
<sequence>MTKIDDLRRAGPADAAAVRELTRAAYAKWVPLIGREPLPMRADYERAVAEHLIDLREEAGELLALIETIPQADHLLIENLAVQPEAQGKGLGDRLLRHAEALARALGFAELRLYTNALFAENIAFYARRGFEETHRAEMVPGSVTVFMRRRLG</sequence>
<dbReference type="Proteomes" id="UP000766336">
    <property type="component" value="Unassembled WGS sequence"/>
</dbReference>
<proteinExistence type="predicted"/>
<accession>A0ABS5QC77</accession>
<gene>
    <name evidence="4" type="ORF">KHU32_10105</name>
</gene>
<dbReference type="InterPro" id="IPR050832">
    <property type="entry name" value="Bact_Acetyltransf"/>
</dbReference>
<evidence type="ECO:0000313" key="4">
    <source>
        <dbReference type="EMBL" id="MBS7811291.1"/>
    </source>
</evidence>
<dbReference type="PANTHER" id="PTHR43877">
    <property type="entry name" value="AMINOALKYLPHOSPHONATE N-ACETYLTRANSFERASE-RELATED-RELATED"/>
    <property type="match status" value="1"/>
</dbReference>
<dbReference type="PANTHER" id="PTHR43877:SF2">
    <property type="entry name" value="AMINOALKYLPHOSPHONATE N-ACETYLTRANSFERASE-RELATED"/>
    <property type="match status" value="1"/>
</dbReference>
<evidence type="ECO:0000256" key="2">
    <source>
        <dbReference type="ARBA" id="ARBA00023315"/>
    </source>
</evidence>
<evidence type="ECO:0000256" key="1">
    <source>
        <dbReference type="ARBA" id="ARBA00022679"/>
    </source>
</evidence>
<comment type="caution">
    <text evidence="4">The sequence shown here is derived from an EMBL/GenBank/DDBJ whole genome shotgun (WGS) entry which is preliminary data.</text>
</comment>
<reference evidence="4 5" key="1">
    <citation type="submission" date="2021-05" db="EMBL/GenBank/DDBJ databases">
        <title>Roseococcus sp. XZZS9, whole genome shotgun sequencing project.</title>
        <authorList>
            <person name="Zhao G."/>
            <person name="Shen L."/>
        </authorList>
    </citation>
    <scope>NUCLEOTIDE SEQUENCE [LARGE SCALE GENOMIC DNA]</scope>
    <source>
        <strain evidence="4 5">XZZS9</strain>
    </source>
</reference>
<organism evidence="4 5">
    <name type="scientific">Roseococcus pinisoli</name>
    <dbReference type="NCBI Taxonomy" id="2835040"/>
    <lineage>
        <taxon>Bacteria</taxon>
        <taxon>Pseudomonadati</taxon>
        <taxon>Pseudomonadota</taxon>
        <taxon>Alphaproteobacteria</taxon>
        <taxon>Acetobacterales</taxon>
        <taxon>Roseomonadaceae</taxon>
        <taxon>Roseococcus</taxon>
    </lineage>
</organism>
<protein>
    <submittedName>
        <fullName evidence="4">GNAT family N-acetyltransferase</fullName>
    </submittedName>
</protein>
<dbReference type="RefSeq" id="WP_213669979.1">
    <property type="nucleotide sequence ID" value="NZ_JAHCDA010000002.1"/>
</dbReference>
<dbReference type="EMBL" id="JAHCDA010000002">
    <property type="protein sequence ID" value="MBS7811291.1"/>
    <property type="molecule type" value="Genomic_DNA"/>
</dbReference>
<keyword evidence="1" id="KW-0808">Transferase</keyword>
<evidence type="ECO:0000313" key="5">
    <source>
        <dbReference type="Proteomes" id="UP000766336"/>
    </source>
</evidence>
<feature type="domain" description="N-acetyltransferase" evidence="3">
    <location>
        <begin position="5"/>
        <end position="153"/>
    </location>
</feature>
<dbReference type="InterPro" id="IPR016181">
    <property type="entry name" value="Acyl_CoA_acyltransferase"/>
</dbReference>
<dbReference type="SUPFAM" id="SSF55729">
    <property type="entry name" value="Acyl-CoA N-acyltransferases (Nat)"/>
    <property type="match status" value="1"/>
</dbReference>
<keyword evidence="2" id="KW-0012">Acyltransferase</keyword>
<dbReference type="CDD" id="cd04301">
    <property type="entry name" value="NAT_SF"/>
    <property type="match status" value="1"/>
</dbReference>
<dbReference type="Gene3D" id="3.40.630.30">
    <property type="match status" value="1"/>
</dbReference>